<dbReference type="PANTHER" id="PTHR11587:SF2">
    <property type="entry name" value="ARGININOSUCCINATE SYNTHASE"/>
    <property type="match status" value="1"/>
</dbReference>
<dbReference type="NCBIfam" id="TIGR00032">
    <property type="entry name" value="argG"/>
    <property type="match status" value="1"/>
</dbReference>
<sequence>MAASPRRVVLAYSGGVDTTACIPYLRHEMGCEYIVAMTADLGQGDELEPVREKALKAGADVAVVVDAKERFVREFGFPAVAANAVYDGQYPLSSALGRPLIADLLVGLAHEYDCDAVAHGCTGKGNDQVRLDLAVALLDPRLAILAPARRWGFSRAETIAYSENFGIAPHVSKEKPWAIDLNILGRNVEAGLIEDLSWEPTEEVWALTQSAEAAPAVPEYVTIGFVAGVPVSLDGEPCAPLDLVARLNELGGRHGVGRVDMIENRVVGLKSRELYEAPALTLLLQAHRELENLVLPADVLTHKAPIEQAYAKQVYDGLWFGPLRQALDGFVGSLQQYVTGDIRLKLYKGVSTVVGRSAPKSMYRYDLVTYGPESAFNQDSAEGFIDIFGLPSRVWARNHGMVPEPELA</sequence>
<protein>
    <recommendedName>
        <fullName evidence="2 8">Argininosuccinate synthase</fullName>
        <ecNumber evidence="2 8">6.3.4.5</ecNumber>
    </recommendedName>
    <alternativeName>
        <fullName evidence="8">Citrulline--aspartate ligase</fullName>
    </alternativeName>
</protein>
<feature type="domain" description="Arginosuccinate synthase-like N-terminal" evidence="9">
    <location>
        <begin position="7"/>
        <end position="167"/>
    </location>
</feature>
<dbReference type="InterPro" id="IPR024074">
    <property type="entry name" value="AS_cat/multimer_dom_body"/>
</dbReference>
<comment type="caution">
    <text evidence="11">The sequence shown here is derived from an EMBL/GenBank/DDBJ whole genome shotgun (WGS) entry which is preliminary data.</text>
</comment>
<feature type="binding site" evidence="8">
    <location>
        <position position="126"/>
    </location>
    <ligand>
        <name>L-citrulline</name>
        <dbReference type="ChEBI" id="CHEBI:57743"/>
    </ligand>
</feature>
<feature type="binding site" evidence="8">
    <location>
        <position position="275"/>
    </location>
    <ligand>
        <name>L-citrulline</name>
        <dbReference type="ChEBI" id="CHEBI:57743"/>
    </ligand>
</feature>
<dbReference type="InterPro" id="IPR014729">
    <property type="entry name" value="Rossmann-like_a/b/a_fold"/>
</dbReference>
<keyword evidence="3 8" id="KW-0055">Arginine biosynthesis</keyword>
<feature type="binding site" evidence="8">
    <location>
        <position position="263"/>
    </location>
    <ligand>
        <name>L-citrulline</name>
        <dbReference type="ChEBI" id="CHEBI:57743"/>
    </ligand>
</feature>
<dbReference type="Gene3D" id="1.20.5.470">
    <property type="entry name" value="Single helix bin"/>
    <property type="match status" value="1"/>
</dbReference>
<comment type="subunit">
    <text evidence="8">Homotetramer.</text>
</comment>
<evidence type="ECO:0000256" key="4">
    <source>
        <dbReference type="ARBA" id="ARBA00022598"/>
    </source>
</evidence>
<feature type="binding site" evidence="8">
    <location>
        <position position="130"/>
    </location>
    <ligand>
        <name>L-citrulline</name>
        <dbReference type="ChEBI" id="CHEBI:57743"/>
    </ligand>
</feature>
<keyword evidence="7 8" id="KW-0067">ATP-binding</keyword>
<evidence type="ECO:0000313" key="12">
    <source>
        <dbReference type="EMBL" id="MEE6263387.1"/>
    </source>
</evidence>
<dbReference type="NCBIfam" id="NF001770">
    <property type="entry name" value="PRK00509.1"/>
    <property type="match status" value="1"/>
</dbReference>
<comment type="similarity">
    <text evidence="8">Belongs to the argininosuccinate synthase family. Type 1 subfamily.</text>
</comment>
<evidence type="ECO:0000256" key="1">
    <source>
        <dbReference type="ARBA" id="ARBA00004967"/>
    </source>
</evidence>
<dbReference type="EMBL" id="JAZGQK010000037">
    <property type="protein sequence ID" value="MEE6263387.1"/>
    <property type="molecule type" value="Genomic_DNA"/>
</dbReference>
<dbReference type="Pfam" id="PF00764">
    <property type="entry name" value="Arginosuc_synth"/>
    <property type="match status" value="1"/>
</dbReference>
<dbReference type="RefSeq" id="WP_331213769.1">
    <property type="nucleotide sequence ID" value="NZ_JAZGQK010000006.1"/>
</dbReference>
<proteinExistence type="inferred from homology"/>
<comment type="catalytic activity">
    <reaction evidence="8">
        <text>L-citrulline + L-aspartate + ATP = 2-(N(omega)-L-arginino)succinate + AMP + diphosphate + H(+)</text>
        <dbReference type="Rhea" id="RHEA:10932"/>
        <dbReference type="ChEBI" id="CHEBI:15378"/>
        <dbReference type="ChEBI" id="CHEBI:29991"/>
        <dbReference type="ChEBI" id="CHEBI:30616"/>
        <dbReference type="ChEBI" id="CHEBI:33019"/>
        <dbReference type="ChEBI" id="CHEBI:57472"/>
        <dbReference type="ChEBI" id="CHEBI:57743"/>
        <dbReference type="ChEBI" id="CHEBI:456215"/>
        <dbReference type="EC" id="6.3.4.5"/>
    </reaction>
</comment>
<evidence type="ECO:0000256" key="5">
    <source>
        <dbReference type="ARBA" id="ARBA00022605"/>
    </source>
</evidence>
<organism evidence="11 13">
    <name type="scientific">Plantactinospora sonchi</name>
    <dbReference type="NCBI Taxonomy" id="1544735"/>
    <lineage>
        <taxon>Bacteria</taxon>
        <taxon>Bacillati</taxon>
        <taxon>Actinomycetota</taxon>
        <taxon>Actinomycetes</taxon>
        <taxon>Micromonosporales</taxon>
        <taxon>Micromonosporaceae</taxon>
        <taxon>Plantactinospora</taxon>
    </lineage>
</organism>
<dbReference type="Pfam" id="PF20979">
    <property type="entry name" value="Arginosuc_syn_C"/>
    <property type="match status" value="1"/>
</dbReference>
<dbReference type="Proteomes" id="UP001332243">
    <property type="component" value="Unassembled WGS sequence"/>
</dbReference>
<evidence type="ECO:0000256" key="3">
    <source>
        <dbReference type="ARBA" id="ARBA00022571"/>
    </source>
</evidence>
<keyword evidence="5 8" id="KW-0028">Amino-acid biosynthesis</keyword>
<feature type="binding site" evidence="8">
    <location>
        <position position="39"/>
    </location>
    <ligand>
        <name>ATP</name>
        <dbReference type="ChEBI" id="CHEBI:30616"/>
    </ligand>
</feature>
<feature type="domain" description="Arginosuccinate synthase C-terminal" evidence="10">
    <location>
        <begin position="177"/>
        <end position="394"/>
    </location>
</feature>
<accession>A0ABU7RQ99</accession>
<gene>
    <name evidence="8" type="primary">argG</name>
    <name evidence="11" type="ORF">V1633_09280</name>
    <name evidence="12" type="ORF">V1633_33410</name>
</gene>
<evidence type="ECO:0000256" key="6">
    <source>
        <dbReference type="ARBA" id="ARBA00022741"/>
    </source>
</evidence>
<feature type="binding site" evidence="8">
    <location>
        <position position="120"/>
    </location>
    <ligand>
        <name>ATP</name>
        <dbReference type="ChEBI" id="CHEBI:30616"/>
    </ligand>
</feature>
<dbReference type="InterPro" id="IPR018223">
    <property type="entry name" value="Arginosuc_synth_CS"/>
</dbReference>
<feature type="binding site" evidence="8">
    <location>
        <position position="90"/>
    </location>
    <ligand>
        <name>L-citrulline</name>
        <dbReference type="ChEBI" id="CHEBI:57743"/>
    </ligand>
</feature>
<evidence type="ECO:0000259" key="10">
    <source>
        <dbReference type="Pfam" id="PF20979"/>
    </source>
</evidence>
<feature type="binding site" evidence="8">
    <location>
        <position position="122"/>
    </location>
    <ligand>
        <name>L-aspartate</name>
        <dbReference type="ChEBI" id="CHEBI:29991"/>
    </ligand>
</feature>
<dbReference type="InterPro" id="IPR001518">
    <property type="entry name" value="Arginosuc_synth"/>
</dbReference>
<keyword evidence="13" id="KW-1185">Reference proteome</keyword>
<reference evidence="11 13" key="1">
    <citation type="submission" date="2024-01" db="EMBL/GenBank/DDBJ databases">
        <title>Genome insights into Plantactinospora sonchi sp. nov.</title>
        <authorList>
            <person name="Wang L."/>
        </authorList>
    </citation>
    <scope>NUCLEOTIDE SEQUENCE [LARGE SCALE GENOMIC DNA]</scope>
    <source>
        <strain evidence="11 13">NEAU-QY2</strain>
    </source>
</reference>
<dbReference type="PANTHER" id="PTHR11587">
    <property type="entry name" value="ARGININOSUCCINATE SYNTHASE"/>
    <property type="match status" value="1"/>
</dbReference>
<name>A0ABU7RQ99_9ACTN</name>
<evidence type="ECO:0000259" key="9">
    <source>
        <dbReference type="Pfam" id="PF00764"/>
    </source>
</evidence>
<evidence type="ECO:0000256" key="7">
    <source>
        <dbReference type="ARBA" id="ARBA00022840"/>
    </source>
</evidence>
<dbReference type="EC" id="6.3.4.5" evidence="2 8"/>
<dbReference type="SUPFAM" id="SSF52402">
    <property type="entry name" value="Adenine nucleotide alpha hydrolases-like"/>
    <property type="match status" value="1"/>
</dbReference>
<dbReference type="InterPro" id="IPR048267">
    <property type="entry name" value="Arginosuc_syn_N"/>
</dbReference>
<keyword evidence="4 8" id="KW-0436">Ligase</keyword>
<comment type="subcellular location">
    <subcellularLocation>
        <location evidence="8">Cytoplasm</location>
    </subcellularLocation>
</comment>
<evidence type="ECO:0000313" key="13">
    <source>
        <dbReference type="Proteomes" id="UP001332243"/>
    </source>
</evidence>
<comment type="caution">
    <text evidence="8">Lacks conserved residue(s) required for the propagation of feature annotation.</text>
</comment>
<dbReference type="GO" id="GO:0004055">
    <property type="term" value="F:argininosuccinate synthase activity"/>
    <property type="evidence" value="ECO:0007669"/>
    <property type="project" value="UniProtKB-EC"/>
</dbReference>
<dbReference type="SUPFAM" id="SSF69864">
    <property type="entry name" value="Argininosuccinate synthetase, C-terminal domain"/>
    <property type="match status" value="1"/>
</dbReference>
<evidence type="ECO:0000313" key="11">
    <source>
        <dbReference type="EMBL" id="MEE6258678.1"/>
    </source>
</evidence>
<feature type="binding site" evidence="8">
    <location>
        <begin position="11"/>
        <end position="19"/>
    </location>
    <ligand>
        <name>ATP</name>
        <dbReference type="ChEBI" id="CHEBI:30616"/>
    </ligand>
</feature>
<keyword evidence="8" id="KW-0963">Cytoplasm</keyword>
<comment type="pathway">
    <text evidence="1 8">Amino-acid biosynthesis; L-arginine biosynthesis; L-arginine from L-ornithine and carbamoyl phosphate: step 2/3.</text>
</comment>
<dbReference type="CDD" id="cd01999">
    <property type="entry name" value="ASS"/>
    <property type="match status" value="1"/>
</dbReference>
<dbReference type="EMBL" id="JAZGQK010000006">
    <property type="protein sequence ID" value="MEE6258678.1"/>
    <property type="molecule type" value="Genomic_DNA"/>
</dbReference>
<dbReference type="PROSITE" id="PS00564">
    <property type="entry name" value="ARGININOSUCCIN_SYN_1"/>
    <property type="match status" value="1"/>
</dbReference>
<dbReference type="Gene3D" id="3.40.50.620">
    <property type="entry name" value="HUPs"/>
    <property type="match status" value="1"/>
</dbReference>
<dbReference type="Gene3D" id="3.90.1260.10">
    <property type="entry name" value="Argininosuccinate synthetase, chain A, domain 2"/>
    <property type="match status" value="1"/>
</dbReference>
<dbReference type="HAMAP" id="MF_00005">
    <property type="entry name" value="Arg_succ_synth_type1"/>
    <property type="match status" value="1"/>
</dbReference>
<evidence type="ECO:0000256" key="8">
    <source>
        <dbReference type="HAMAP-Rule" id="MF_00005"/>
    </source>
</evidence>
<dbReference type="InterPro" id="IPR023434">
    <property type="entry name" value="Arginosuc_synth_type_1_subfam"/>
</dbReference>
<keyword evidence="6 8" id="KW-0547">Nucleotide-binding</keyword>
<evidence type="ECO:0000256" key="2">
    <source>
        <dbReference type="ARBA" id="ARBA00012286"/>
    </source>
</evidence>
<feature type="binding site" evidence="8">
    <location>
        <position position="127"/>
    </location>
    <ligand>
        <name>L-aspartate</name>
        <dbReference type="ChEBI" id="CHEBI:29991"/>
    </ligand>
</feature>
<feature type="binding site" evidence="8">
    <location>
        <position position="126"/>
    </location>
    <ligand>
        <name>L-aspartate</name>
        <dbReference type="ChEBI" id="CHEBI:29991"/>
    </ligand>
</feature>
<dbReference type="InterPro" id="IPR048268">
    <property type="entry name" value="Arginosuc_syn_C"/>
</dbReference>